<keyword evidence="6" id="KW-1185">Reference proteome</keyword>
<evidence type="ECO:0000259" key="4">
    <source>
        <dbReference type="Pfam" id="PF13407"/>
    </source>
</evidence>
<dbReference type="Pfam" id="PF13407">
    <property type="entry name" value="Peripla_BP_4"/>
    <property type="match status" value="1"/>
</dbReference>
<comment type="caution">
    <text evidence="5">The sequence shown here is derived from an EMBL/GenBank/DDBJ whole genome shotgun (WGS) entry which is preliminary data.</text>
</comment>
<dbReference type="InterPro" id="IPR025997">
    <property type="entry name" value="SBP_2_dom"/>
</dbReference>
<organism evidence="5 6">
    <name type="scientific">Ahrensia kielensis</name>
    <dbReference type="NCBI Taxonomy" id="76980"/>
    <lineage>
        <taxon>Bacteria</taxon>
        <taxon>Pseudomonadati</taxon>
        <taxon>Pseudomonadota</taxon>
        <taxon>Alphaproteobacteria</taxon>
        <taxon>Hyphomicrobiales</taxon>
        <taxon>Ahrensiaceae</taxon>
        <taxon>Ahrensia</taxon>
    </lineage>
</organism>
<evidence type="ECO:0000313" key="6">
    <source>
        <dbReference type="Proteomes" id="UP001477870"/>
    </source>
</evidence>
<dbReference type="SUPFAM" id="SSF53822">
    <property type="entry name" value="Periplasmic binding protein-like I"/>
    <property type="match status" value="1"/>
</dbReference>
<evidence type="ECO:0000256" key="2">
    <source>
        <dbReference type="ARBA" id="ARBA00007639"/>
    </source>
</evidence>
<feature type="domain" description="Periplasmic binding protein" evidence="4">
    <location>
        <begin position="12"/>
        <end position="267"/>
    </location>
</feature>
<sequence>MQKTQRITPQLAVITKNRTNPAYIGARLGVDRICVELGANVTHYVPETPDDIDEQIALIHQAVASAPDAIVLAPTHATRLQPALDAILNAGIPMLYIVSETDPSPAHCFVGSDNYLLGRAMADRMASHIGGRGTVALMDGHINAVTSLPRAKGFRDALAENWPDVKIVFETRGDYQRDAAHAAFAAALPTLPDIDGLIIANDFMALGVMDAYREVGRAAPPMVGANVTPEGVELIKQGHMIASAAFDALAMGTLAAEGAIRLLQGEKLPKRIDLPAQLVDQSNLAEWDRPYTERTSISWADAVPHIVTFE</sequence>
<gene>
    <name evidence="5" type="ORF">WNY59_02340</name>
</gene>
<keyword evidence="3" id="KW-0732">Signal</keyword>
<dbReference type="PANTHER" id="PTHR46847">
    <property type="entry name" value="D-ALLOSE-BINDING PERIPLASMIC PROTEIN-RELATED"/>
    <property type="match status" value="1"/>
</dbReference>
<dbReference type="EMBL" id="JBBMQO010000001">
    <property type="protein sequence ID" value="MEM5500419.1"/>
    <property type="molecule type" value="Genomic_DNA"/>
</dbReference>
<evidence type="ECO:0000256" key="1">
    <source>
        <dbReference type="ARBA" id="ARBA00004196"/>
    </source>
</evidence>
<evidence type="ECO:0000313" key="5">
    <source>
        <dbReference type="EMBL" id="MEM5500419.1"/>
    </source>
</evidence>
<dbReference type="RefSeq" id="WP_342846570.1">
    <property type="nucleotide sequence ID" value="NZ_JBBMQO010000001.1"/>
</dbReference>
<accession>A0ABU9T2R2</accession>
<evidence type="ECO:0000256" key="3">
    <source>
        <dbReference type="ARBA" id="ARBA00022729"/>
    </source>
</evidence>
<dbReference type="CDD" id="cd01536">
    <property type="entry name" value="PBP1_ABC_sugar_binding-like"/>
    <property type="match status" value="1"/>
</dbReference>
<dbReference type="PANTHER" id="PTHR46847:SF1">
    <property type="entry name" value="D-ALLOSE-BINDING PERIPLASMIC PROTEIN-RELATED"/>
    <property type="match status" value="1"/>
</dbReference>
<comment type="subcellular location">
    <subcellularLocation>
        <location evidence="1">Cell envelope</location>
    </subcellularLocation>
</comment>
<dbReference type="InterPro" id="IPR028082">
    <property type="entry name" value="Peripla_BP_I"/>
</dbReference>
<dbReference type="Proteomes" id="UP001477870">
    <property type="component" value="Unassembled WGS sequence"/>
</dbReference>
<name>A0ABU9T2R2_9HYPH</name>
<proteinExistence type="inferred from homology"/>
<reference evidence="5 6" key="1">
    <citation type="submission" date="2024-03" db="EMBL/GenBank/DDBJ databases">
        <title>Community enrichment and isolation of bacterial strains for fucoidan degradation.</title>
        <authorList>
            <person name="Sichert A."/>
        </authorList>
    </citation>
    <scope>NUCLEOTIDE SEQUENCE [LARGE SCALE GENOMIC DNA]</scope>
    <source>
        <strain evidence="5 6">AS62</strain>
    </source>
</reference>
<protein>
    <submittedName>
        <fullName evidence="5">Sugar ABC transporter substrate-binding protein</fullName>
    </submittedName>
</protein>
<dbReference type="Gene3D" id="3.40.50.2300">
    <property type="match status" value="2"/>
</dbReference>
<comment type="similarity">
    <text evidence="2">Belongs to the bacterial solute-binding protein 2 family.</text>
</comment>